<evidence type="ECO:0000313" key="2">
    <source>
        <dbReference type="EMBL" id="QTN37112.1"/>
    </source>
</evidence>
<reference evidence="2" key="1">
    <citation type="submission" date="2020-07" db="EMBL/GenBank/DDBJ databases">
        <title>Genome sequences of bacteria associated with the marine, planktonic diatom Thalassiosira profunda strain ECT2AJA-044.</title>
        <authorList>
            <person name="Gargas C.B."/>
            <person name="Roberts W.R."/>
            <person name="Alverson A.J."/>
        </authorList>
    </citation>
    <scope>NUCLEOTIDE SEQUENCE</scope>
    <source>
        <strain evidence="2">ECT2AJA-044</strain>
    </source>
</reference>
<dbReference type="Gene3D" id="3.90.1200.10">
    <property type="match status" value="1"/>
</dbReference>
<proteinExistence type="predicted"/>
<gene>
    <name evidence="2" type="ORF">HZ995_06300</name>
</gene>
<dbReference type="RefSeq" id="WP_209357807.1">
    <property type="nucleotide sequence ID" value="NZ_CP060010.1"/>
</dbReference>
<feature type="domain" description="Aminoglycoside phosphotransferase" evidence="1">
    <location>
        <begin position="24"/>
        <end position="237"/>
    </location>
</feature>
<dbReference type="SUPFAM" id="SSF56112">
    <property type="entry name" value="Protein kinase-like (PK-like)"/>
    <property type="match status" value="1"/>
</dbReference>
<organism evidence="2 3">
    <name type="scientific">Cognatishimia activa</name>
    <dbReference type="NCBI Taxonomy" id="1715691"/>
    <lineage>
        <taxon>Bacteria</taxon>
        <taxon>Pseudomonadati</taxon>
        <taxon>Pseudomonadota</taxon>
        <taxon>Alphaproteobacteria</taxon>
        <taxon>Rhodobacterales</taxon>
        <taxon>Paracoccaceae</taxon>
        <taxon>Cognatishimia</taxon>
    </lineage>
</organism>
<accession>A0A975ERM0</accession>
<sequence>MTSDLHPEGARFLANSDWASAAIAALTQDASARKYFRLTKQTRDTAILMDASQAPSDEMARFLKIGRHLRKIHLSAPEIYAEAPGFLVLEDFGDLRFADMPGDQGSRYPIALDAVLHLQAHPAPQGLPICDAAHLGELAATAWQWYAPASTGERDALGQSIVDLVEALANNLLPKPSCLMLRDFHAENIMWLPQRSGTSRAGLLDFQDAMLGHPAFDVVSLLQDARRDISPDFELEMCTYFRKRASISEDEFTTTYAALGAIRNLRIIGMFARLSRLLHRPSYVDFIPRVWAYLERDLAHPDLNDLRKIVDETLPFPAETHLNFLRTECLTPPPQ</sequence>
<dbReference type="KEGG" id="cact:HZ995_06300"/>
<dbReference type="AlphaFoldDB" id="A0A975ERM0"/>
<evidence type="ECO:0000313" key="3">
    <source>
        <dbReference type="Proteomes" id="UP000665026"/>
    </source>
</evidence>
<evidence type="ECO:0000259" key="1">
    <source>
        <dbReference type="Pfam" id="PF01636"/>
    </source>
</evidence>
<dbReference type="InterPro" id="IPR011009">
    <property type="entry name" value="Kinase-like_dom_sf"/>
</dbReference>
<dbReference type="Proteomes" id="UP000665026">
    <property type="component" value="Chromosome"/>
</dbReference>
<dbReference type="EMBL" id="CP060010">
    <property type="protein sequence ID" value="QTN37112.1"/>
    <property type="molecule type" value="Genomic_DNA"/>
</dbReference>
<dbReference type="InterPro" id="IPR002575">
    <property type="entry name" value="Aminoglycoside_PTrfase"/>
</dbReference>
<name>A0A975ERM0_9RHOB</name>
<dbReference type="Gene3D" id="3.30.200.20">
    <property type="entry name" value="Phosphorylase Kinase, domain 1"/>
    <property type="match status" value="1"/>
</dbReference>
<protein>
    <submittedName>
        <fullName evidence="2">Phosphotransferase</fullName>
    </submittedName>
</protein>
<dbReference type="Pfam" id="PF01636">
    <property type="entry name" value="APH"/>
    <property type="match status" value="1"/>
</dbReference>